<proteinExistence type="predicted"/>
<accession>A0A1M4NH28</accession>
<dbReference type="RefSeq" id="WP_233708002.1">
    <property type="nucleotide sequence ID" value="NZ_FZEH01000081.1"/>
</dbReference>
<organism evidence="2">
    <name type="scientific">Helicobacter bizzozeronii</name>
    <dbReference type="NCBI Taxonomy" id="56877"/>
    <lineage>
        <taxon>Bacteria</taxon>
        <taxon>Pseudomonadati</taxon>
        <taxon>Campylobacterota</taxon>
        <taxon>Epsilonproteobacteria</taxon>
        <taxon>Campylobacterales</taxon>
        <taxon>Helicobacteraceae</taxon>
        <taxon>Helicobacter</taxon>
    </lineage>
</organism>
<feature type="region of interest" description="Disordered" evidence="1">
    <location>
        <begin position="35"/>
        <end position="57"/>
    </location>
</feature>
<evidence type="ECO:0000313" key="2">
    <source>
        <dbReference type="EMBL" id="SFZ71666.1"/>
    </source>
</evidence>
<name>A0A1M4NH28_HELBI</name>
<protein>
    <submittedName>
        <fullName evidence="2">OMP1612</fullName>
    </submittedName>
</protein>
<gene>
    <name evidence="2" type="primary">omp1612</name>
</gene>
<evidence type="ECO:0000256" key="1">
    <source>
        <dbReference type="SAM" id="MobiDB-lite"/>
    </source>
</evidence>
<sequence>MEHLKRCVCVFAILSIAHGDVRDGFFVGGRFGVSSESPSYKQNTPTSAGATRSVSATELSQDAKQDIQDALQLLKNLNGSLVRAAGSNQDLNSLSSISLSSLNGMRALQANIANILQHLQEAIDNSTNNGQNQAIMSQYRTIVNELQTLQTQITQEVNNYNQALNSQKQNYDTKHAAYQKAEQEYQGKVQAYNTARTSVTNIINNAPSMTCGFNGGCSFNQLTTFLNDTAALVHDLQILAPLNPKFSQNNPQQNYNNAYSSGYNQAVSVSTLENRAGYSVNSATNYFTNLLQQLGMYPNLQTQANLNLSNLISLAAWFNHQADIIEALKYSNPTQFSNYMQGLLNNYQGVFQDLTINAPNLNDAVPPATQALGNGPQFSLSNQFNFPYQNFAPQIQATYHQLNAIPNIALPHTIQIKPSLAPLAKGINQSSSLFSNISYNVDLLAGYQYFFSGHFGFSFHVSVGYGYIHSPIFNSLSFFKHLQDIKINLGANLIYDFNTPTDYKSPVYYGVFAGVQGGNTNFVLNTNNRALWRASYNLGLDLGLRFQFSSNIIKVGVDIPLVPYKVNWQTDLGSFQLNRSAKDIGFFITYEKLIF</sequence>
<dbReference type="AlphaFoldDB" id="A0A1M4NH28"/>
<reference evidence="2" key="1">
    <citation type="submission" date="2016-10" db="EMBL/GenBank/DDBJ databases">
        <title>Proteomic and phylogenetic analysis of the outer membrane protein repertoire of gastric Helicobacter species.</title>
        <authorList>
            <person name="Joosten M."/>
        </authorList>
    </citation>
    <scope>NUCLEOTIDE SEQUENCE</scope>
    <source>
        <strain evidence="2">10</strain>
    </source>
</reference>
<dbReference type="EMBL" id="LT633309">
    <property type="protein sequence ID" value="SFZ71666.1"/>
    <property type="molecule type" value="Genomic_DNA"/>
</dbReference>